<evidence type="ECO:0000256" key="1">
    <source>
        <dbReference type="SAM" id="MobiDB-lite"/>
    </source>
</evidence>
<dbReference type="GO" id="GO:0070034">
    <property type="term" value="F:telomerase RNA binding"/>
    <property type="evidence" value="ECO:0007669"/>
    <property type="project" value="TreeGrafter"/>
</dbReference>
<keyword evidence="4" id="KW-1185">Reference proteome</keyword>
<dbReference type="GO" id="GO:0005697">
    <property type="term" value="C:telomerase holoenzyme complex"/>
    <property type="evidence" value="ECO:0007669"/>
    <property type="project" value="TreeGrafter"/>
</dbReference>
<sequence>MIPNQFKFFLDSSCCKQINDSKEYFFSIVASSLLKETKYYETSDTSRNKLIETMNTIANIDPEFILQVAYYVRNQMYIRSVSNFILAFSILHPKTKPFCSTYMCPTLLIPGDLIEVCQFVQVISQVKNSNNKLDGTIDIRKKLQFPKLLRKQIQKKLTQFKVYQLGKQCSDCSRKRNIRKYRELLNPDIKNKRREKRLLKLKLIRDQMMLQGPDTKNQFQNQAIQKTNRVAENRRRHTRNPHFAKVKETLNVFDTNFISLKDIVTLCHVKEPRSLVMQILGAKYPKTLEEFEKEFKGERKMKFEPEKAGTRMQIPIPVTWDRELSKGQNSKRQIWEDLIQKNQIPYLALLRNLRNILKSGVSAEAHLKVVEKLSNQQQVEKSKVFPLQFFTALNEIDKLQAIENENTNNVKQKRERGKKQQAKVKSDEKEIEDEEVDASPQVIQSYKDAIEKAMEIAVDKNLETISGVTYVFVDVSGSMCSKISGGKKYGSINECKDCAFVLGHMIRTKCEKCEFYLFSAPLFRGEPFVKVDFNNDTLLQGIQRCQRKCNELSRACEMVGQTINNVLLKDKIKADNIVILSDMMVTRGFNEDGLKMEEVIKQYLDSVNSEAKFFFMDISGYGQQVSFGQDLKSKNCFLINGMSDNVLKYIAYAGKINQLDDVVAFCQELKSNQQVEKQNNDKAQIDQAQQFEIE</sequence>
<accession>A0A8S1UR95</accession>
<dbReference type="AlphaFoldDB" id="A0A8S1UR95"/>
<evidence type="ECO:0000259" key="2">
    <source>
        <dbReference type="PROSITE" id="PS50988"/>
    </source>
</evidence>
<evidence type="ECO:0000313" key="4">
    <source>
        <dbReference type="Proteomes" id="UP000683925"/>
    </source>
</evidence>
<evidence type="ECO:0000313" key="3">
    <source>
        <dbReference type="EMBL" id="CAD8166667.1"/>
    </source>
</evidence>
<dbReference type="EMBL" id="CAJJDP010000048">
    <property type="protein sequence ID" value="CAD8166667.1"/>
    <property type="molecule type" value="Genomic_DNA"/>
</dbReference>
<dbReference type="InterPro" id="IPR008858">
    <property type="entry name" value="TROVE_dom"/>
</dbReference>
<dbReference type="OMA" id="DSSCCKQ"/>
<dbReference type="GO" id="GO:0000722">
    <property type="term" value="P:telomere maintenance via recombination"/>
    <property type="evidence" value="ECO:0007669"/>
    <property type="project" value="TreeGrafter"/>
</dbReference>
<reference evidence="3" key="1">
    <citation type="submission" date="2021-01" db="EMBL/GenBank/DDBJ databases">
        <authorList>
            <consortium name="Genoscope - CEA"/>
            <person name="William W."/>
        </authorList>
    </citation>
    <scope>NUCLEOTIDE SEQUENCE</scope>
</reference>
<name>A0A8S1UR95_PAROT</name>
<dbReference type="PROSITE" id="PS50988">
    <property type="entry name" value="TROVE"/>
    <property type="match status" value="1"/>
</dbReference>
<dbReference type="PANTHER" id="PTHR44791">
    <property type="entry name" value="TELOMERASE PROTEIN COMPONENT 1 TEP1"/>
    <property type="match status" value="1"/>
</dbReference>
<dbReference type="Pfam" id="PF05731">
    <property type="entry name" value="TROVE"/>
    <property type="match status" value="1"/>
</dbReference>
<dbReference type="PANTHER" id="PTHR44791:SF1">
    <property type="entry name" value="TELOMERASE PROTEIN COMPONENT 1"/>
    <property type="match status" value="1"/>
</dbReference>
<feature type="region of interest" description="Disordered" evidence="1">
    <location>
        <begin position="407"/>
        <end position="435"/>
    </location>
</feature>
<proteinExistence type="predicted"/>
<protein>
    <recommendedName>
        <fullName evidence="2">TROVE domain-containing protein</fullName>
    </recommendedName>
</protein>
<dbReference type="OrthoDB" id="427368at2759"/>
<feature type="compositionally biased region" description="Basic residues" evidence="1">
    <location>
        <begin position="411"/>
        <end position="422"/>
    </location>
</feature>
<dbReference type="GO" id="GO:0003720">
    <property type="term" value="F:telomerase activity"/>
    <property type="evidence" value="ECO:0007669"/>
    <property type="project" value="TreeGrafter"/>
</dbReference>
<dbReference type="InterPro" id="IPR052652">
    <property type="entry name" value="Telomerase_Complex_Comp"/>
</dbReference>
<organism evidence="3 4">
    <name type="scientific">Paramecium octaurelia</name>
    <dbReference type="NCBI Taxonomy" id="43137"/>
    <lineage>
        <taxon>Eukaryota</taxon>
        <taxon>Sar</taxon>
        <taxon>Alveolata</taxon>
        <taxon>Ciliophora</taxon>
        <taxon>Intramacronucleata</taxon>
        <taxon>Oligohymenophorea</taxon>
        <taxon>Peniculida</taxon>
        <taxon>Parameciidae</taxon>
        <taxon>Paramecium</taxon>
    </lineage>
</organism>
<feature type="domain" description="TROVE" evidence="2">
    <location>
        <begin position="6"/>
        <end position="467"/>
    </location>
</feature>
<comment type="caution">
    <text evidence="3">The sequence shown here is derived from an EMBL/GenBank/DDBJ whole genome shotgun (WGS) entry which is preliminary data.</text>
</comment>
<dbReference type="Proteomes" id="UP000683925">
    <property type="component" value="Unassembled WGS sequence"/>
</dbReference>
<gene>
    <name evidence="3" type="ORF">POCTA_138.1.T0480277</name>
</gene>